<dbReference type="PROSITE" id="PS00889">
    <property type="entry name" value="CNMP_BINDING_2"/>
    <property type="match status" value="1"/>
</dbReference>
<accession>A0A7X2IMF9</accession>
<dbReference type="InterPro" id="IPR018488">
    <property type="entry name" value="cNMP-bd_CS"/>
</dbReference>
<evidence type="ECO:0000259" key="10">
    <source>
        <dbReference type="PROSITE" id="PS50042"/>
    </source>
</evidence>
<name>A0A7X2IMF9_9BURK</name>
<dbReference type="PROSITE" id="PS01237">
    <property type="entry name" value="UPF0028"/>
    <property type="match status" value="1"/>
</dbReference>
<sequence>MAHMDLHEKAIRVLRASRGFGVLDDAVLNDLAAALVFEDVAGGTQVYKEGEISDSMLFVVSGGMRVSRGVGADLNLYNEVRPGQSVGEVGLILQQPRTADVTAIRDSTVAYLSRASYEALLAKHPLALNQVFVKTVYNFMRHTPVAHQQYAQSFAVVPLHAGADAAEVAQRLADAFATMGSVHHLRPPANGGRHVGRHADELEGEYEFLVYEAEGSPSEWTRRAFRQADQVIFVASAGATQAIGEIEERLTQEPGFHLKRKHLVLLHKDEARMPIDIGLWRGVREFERTYPVREGRPADFSRLARFLTGTAVGVVLGGGGARGFAHLGVLRALEESGIPVDLVGGNSMGALIGAQFACGMPLEEIRERTQVFAGGGERLTLPVISIVSGRRVERDLKRMFGDTTMDDLWTPFFAAACNLSKGITSVQDQGPLWRAVLASNSPAGLFPPVLDRGDLLVDGAILENVPVEAMRVRLGTPLEKRRGNGTIIAIDVDVREGPGADPSLHRLSAWKTVKGYFKADGNPTPSIASILYSAGHIGGAAQRGRTIAQADHYLEPPVAEFSLMGYSRSREIVEVGYRYAIEKIEKWTHPVTSGRASMRG</sequence>
<evidence type="ECO:0000313" key="13">
    <source>
        <dbReference type="Proteomes" id="UP000446768"/>
    </source>
</evidence>
<dbReference type="GO" id="GO:0016020">
    <property type="term" value="C:membrane"/>
    <property type="evidence" value="ECO:0007669"/>
    <property type="project" value="UniProtKB-SubCell"/>
</dbReference>
<dbReference type="Proteomes" id="UP000446768">
    <property type="component" value="Unassembled WGS sequence"/>
</dbReference>
<feature type="domain" description="Cyclic nucleotide-binding" evidence="10">
    <location>
        <begin position="19"/>
        <end position="121"/>
    </location>
</feature>
<dbReference type="InterPro" id="IPR050301">
    <property type="entry name" value="NTE"/>
</dbReference>
<dbReference type="SUPFAM" id="SSF52151">
    <property type="entry name" value="FabD/lysophospholipase-like"/>
    <property type="match status" value="1"/>
</dbReference>
<dbReference type="Pfam" id="PF24179">
    <property type="entry name" value="NTE_Ploop"/>
    <property type="match status" value="1"/>
</dbReference>
<feature type="short sequence motif" description="DGA/G" evidence="9">
    <location>
        <begin position="458"/>
        <end position="460"/>
    </location>
</feature>
<evidence type="ECO:0000313" key="12">
    <source>
        <dbReference type="EMBL" id="MRV72726.1"/>
    </source>
</evidence>
<dbReference type="SUPFAM" id="SSF51206">
    <property type="entry name" value="cAMP-binding domain-like"/>
    <property type="match status" value="1"/>
</dbReference>
<evidence type="ECO:0000256" key="2">
    <source>
        <dbReference type="ARBA" id="ARBA00006636"/>
    </source>
</evidence>
<dbReference type="SMART" id="SM00100">
    <property type="entry name" value="cNMP"/>
    <property type="match status" value="1"/>
</dbReference>
<dbReference type="Pfam" id="PF01734">
    <property type="entry name" value="Patatin"/>
    <property type="match status" value="1"/>
</dbReference>
<dbReference type="EMBL" id="WKJJ01000007">
    <property type="protein sequence ID" value="MRV72726.1"/>
    <property type="molecule type" value="Genomic_DNA"/>
</dbReference>
<evidence type="ECO:0000256" key="8">
    <source>
        <dbReference type="ARBA" id="ARBA00023136"/>
    </source>
</evidence>
<proteinExistence type="inferred from homology"/>
<dbReference type="InterPro" id="IPR016035">
    <property type="entry name" value="Acyl_Trfase/lysoPLipase"/>
</dbReference>
<dbReference type="CDD" id="cd07205">
    <property type="entry name" value="Pat_PNPLA6_PNPLA7_NTE1_like"/>
    <property type="match status" value="1"/>
</dbReference>
<organism evidence="12 13">
    <name type="scientific">Pseudoduganella rivuli</name>
    <dbReference type="NCBI Taxonomy" id="2666085"/>
    <lineage>
        <taxon>Bacteria</taxon>
        <taxon>Pseudomonadati</taxon>
        <taxon>Pseudomonadota</taxon>
        <taxon>Betaproteobacteria</taxon>
        <taxon>Burkholderiales</taxon>
        <taxon>Oxalobacteraceae</taxon>
        <taxon>Telluria group</taxon>
        <taxon>Pseudoduganella</taxon>
    </lineage>
</organism>
<feature type="domain" description="PNPLA" evidence="11">
    <location>
        <begin position="314"/>
        <end position="471"/>
    </location>
</feature>
<keyword evidence="3" id="KW-0812">Transmembrane</keyword>
<feature type="short sequence motif" description="GXGXXG" evidence="9">
    <location>
        <begin position="318"/>
        <end position="323"/>
    </location>
</feature>
<dbReference type="CDD" id="cd00038">
    <property type="entry name" value="CAP_ED"/>
    <property type="match status" value="1"/>
</dbReference>
<keyword evidence="5 9" id="KW-0442">Lipid degradation</keyword>
<keyword evidence="13" id="KW-1185">Reference proteome</keyword>
<keyword evidence="8" id="KW-0472">Membrane</keyword>
<dbReference type="InterPro" id="IPR056556">
    <property type="entry name" value="NTE1_P-loop_dom"/>
</dbReference>
<dbReference type="PANTHER" id="PTHR14226">
    <property type="entry name" value="NEUROPATHY TARGET ESTERASE/SWISS CHEESE D.MELANOGASTER"/>
    <property type="match status" value="1"/>
</dbReference>
<comment type="caution">
    <text evidence="12">The sequence shown here is derived from an EMBL/GenBank/DDBJ whole genome shotgun (WGS) entry which is preliminary data.</text>
</comment>
<feature type="short sequence motif" description="GXSXG" evidence="9">
    <location>
        <begin position="345"/>
        <end position="349"/>
    </location>
</feature>
<comment type="similarity">
    <text evidence="2">Belongs to the NTE family.</text>
</comment>
<feature type="active site" description="Nucleophile" evidence="9">
    <location>
        <position position="347"/>
    </location>
</feature>
<dbReference type="AlphaFoldDB" id="A0A7X2IMF9"/>
<evidence type="ECO:0000256" key="9">
    <source>
        <dbReference type="PROSITE-ProRule" id="PRU01161"/>
    </source>
</evidence>
<gene>
    <name evidence="12" type="ORF">GJ700_13510</name>
</gene>
<dbReference type="GO" id="GO:0046470">
    <property type="term" value="P:phosphatidylcholine metabolic process"/>
    <property type="evidence" value="ECO:0007669"/>
    <property type="project" value="InterPro"/>
</dbReference>
<keyword evidence="4 9" id="KW-0378">Hydrolase</keyword>
<dbReference type="InterPro" id="IPR014710">
    <property type="entry name" value="RmlC-like_jellyroll"/>
</dbReference>
<evidence type="ECO:0000256" key="3">
    <source>
        <dbReference type="ARBA" id="ARBA00022692"/>
    </source>
</evidence>
<dbReference type="Gene3D" id="3.40.1090.10">
    <property type="entry name" value="Cytosolic phospholipase A2 catalytic domain"/>
    <property type="match status" value="2"/>
</dbReference>
<dbReference type="Pfam" id="PF00027">
    <property type="entry name" value="cNMP_binding"/>
    <property type="match status" value="1"/>
</dbReference>
<dbReference type="InterPro" id="IPR002641">
    <property type="entry name" value="PNPLA_dom"/>
</dbReference>
<keyword evidence="6" id="KW-1133">Transmembrane helix</keyword>
<evidence type="ECO:0000256" key="7">
    <source>
        <dbReference type="ARBA" id="ARBA00023098"/>
    </source>
</evidence>
<dbReference type="PROSITE" id="PS50042">
    <property type="entry name" value="CNMP_BINDING_3"/>
    <property type="match status" value="1"/>
</dbReference>
<evidence type="ECO:0000256" key="6">
    <source>
        <dbReference type="ARBA" id="ARBA00022989"/>
    </source>
</evidence>
<dbReference type="GO" id="GO:0004622">
    <property type="term" value="F:phosphatidylcholine lysophospholipase activity"/>
    <property type="evidence" value="ECO:0007669"/>
    <property type="project" value="InterPro"/>
</dbReference>
<evidence type="ECO:0000256" key="1">
    <source>
        <dbReference type="ARBA" id="ARBA00004370"/>
    </source>
</evidence>
<evidence type="ECO:0000256" key="5">
    <source>
        <dbReference type="ARBA" id="ARBA00022963"/>
    </source>
</evidence>
<dbReference type="InterPro" id="IPR001423">
    <property type="entry name" value="LysoPLipase_patatin_CS"/>
</dbReference>
<protein>
    <submittedName>
        <fullName evidence="12">Cyclic nucleotide-binding domain-containing protein</fullName>
    </submittedName>
</protein>
<feature type="active site" description="Proton acceptor" evidence="9">
    <location>
        <position position="458"/>
    </location>
</feature>
<dbReference type="GO" id="GO:0016042">
    <property type="term" value="P:lipid catabolic process"/>
    <property type="evidence" value="ECO:0007669"/>
    <property type="project" value="UniProtKB-UniRule"/>
</dbReference>
<dbReference type="PANTHER" id="PTHR14226:SF29">
    <property type="entry name" value="NEUROPATHY TARGET ESTERASE SWS"/>
    <property type="match status" value="1"/>
</dbReference>
<reference evidence="12 13" key="1">
    <citation type="submission" date="2019-11" db="EMBL/GenBank/DDBJ databases">
        <title>Novel species isolated from a subtropical stream in China.</title>
        <authorList>
            <person name="Lu H."/>
        </authorList>
    </citation>
    <scope>NUCLEOTIDE SEQUENCE [LARGE SCALE GENOMIC DNA]</scope>
    <source>
        <strain evidence="12 13">FT92W</strain>
    </source>
</reference>
<keyword evidence="7 9" id="KW-0443">Lipid metabolism</keyword>
<dbReference type="InterPro" id="IPR018490">
    <property type="entry name" value="cNMP-bd_dom_sf"/>
</dbReference>
<dbReference type="Gene3D" id="2.60.120.10">
    <property type="entry name" value="Jelly Rolls"/>
    <property type="match status" value="1"/>
</dbReference>
<evidence type="ECO:0000259" key="11">
    <source>
        <dbReference type="PROSITE" id="PS51635"/>
    </source>
</evidence>
<evidence type="ECO:0000256" key="4">
    <source>
        <dbReference type="ARBA" id="ARBA00022801"/>
    </source>
</evidence>
<dbReference type="InterPro" id="IPR000595">
    <property type="entry name" value="cNMP-bd_dom"/>
</dbReference>
<dbReference type="PROSITE" id="PS51635">
    <property type="entry name" value="PNPLA"/>
    <property type="match status" value="1"/>
</dbReference>
<comment type="subcellular location">
    <subcellularLocation>
        <location evidence="1">Membrane</location>
    </subcellularLocation>
</comment>